<dbReference type="Proteomes" id="UP001589774">
    <property type="component" value="Unassembled WGS sequence"/>
</dbReference>
<keyword evidence="1" id="KW-0812">Transmembrane</keyword>
<evidence type="ECO:0000259" key="2">
    <source>
        <dbReference type="Pfam" id="PF01757"/>
    </source>
</evidence>
<reference evidence="3 4" key="1">
    <citation type="submission" date="2024-09" db="EMBL/GenBank/DDBJ databases">
        <authorList>
            <person name="Sun Q."/>
            <person name="Mori K."/>
        </authorList>
    </citation>
    <scope>NUCLEOTIDE SEQUENCE [LARGE SCALE GENOMIC DNA]</scope>
    <source>
        <strain evidence="3 4">CCM 7765</strain>
    </source>
</reference>
<dbReference type="PANTHER" id="PTHR36927">
    <property type="entry name" value="BLR4337 PROTEIN"/>
    <property type="match status" value="1"/>
</dbReference>
<keyword evidence="3" id="KW-0808">Transferase</keyword>
<dbReference type="PANTHER" id="PTHR36927:SF4">
    <property type="entry name" value="BLR5718 PROTEIN"/>
    <property type="match status" value="1"/>
</dbReference>
<dbReference type="Pfam" id="PF01757">
    <property type="entry name" value="Acyl_transf_3"/>
    <property type="match status" value="1"/>
</dbReference>
<keyword evidence="1" id="KW-0472">Membrane</keyword>
<name>A0ABV6HS26_9SPHI</name>
<keyword evidence="4" id="KW-1185">Reference proteome</keyword>
<feature type="transmembrane region" description="Helical" evidence="1">
    <location>
        <begin position="66"/>
        <end position="87"/>
    </location>
</feature>
<organism evidence="3 4">
    <name type="scientific">Olivibacter oleidegradans</name>
    <dbReference type="NCBI Taxonomy" id="760123"/>
    <lineage>
        <taxon>Bacteria</taxon>
        <taxon>Pseudomonadati</taxon>
        <taxon>Bacteroidota</taxon>
        <taxon>Sphingobacteriia</taxon>
        <taxon>Sphingobacteriales</taxon>
        <taxon>Sphingobacteriaceae</taxon>
        <taxon>Olivibacter</taxon>
    </lineage>
</organism>
<accession>A0ABV6HS26</accession>
<dbReference type="InterPro" id="IPR002656">
    <property type="entry name" value="Acyl_transf_3_dom"/>
</dbReference>
<feature type="transmembrane region" description="Helical" evidence="1">
    <location>
        <begin position="194"/>
        <end position="215"/>
    </location>
</feature>
<evidence type="ECO:0000313" key="4">
    <source>
        <dbReference type="Proteomes" id="UP001589774"/>
    </source>
</evidence>
<feature type="transmembrane region" description="Helical" evidence="1">
    <location>
        <begin position="235"/>
        <end position="255"/>
    </location>
</feature>
<feature type="domain" description="Acyltransferase 3" evidence="2">
    <location>
        <begin position="15"/>
        <end position="384"/>
    </location>
</feature>
<evidence type="ECO:0000256" key="1">
    <source>
        <dbReference type="SAM" id="Phobius"/>
    </source>
</evidence>
<proteinExistence type="predicted"/>
<feature type="transmembrane region" description="Helical" evidence="1">
    <location>
        <begin position="366"/>
        <end position="388"/>
    </location>
</feature>
<protein>
    <submittedName>
        <fullName evidence="3">Acyltransferase family protein</fullName>
    </submittedName>
</protein>
<comment type="caution">
    <text evidence="3">The sequence shown here is derived from an EMBL/GenBank/DDBJ whole genome shotgun (WGS) entry which is preliminary data.</text>
</comment>
<dbReference type="RefSeq" id="WP_149105462.1">
    <property type="nucleotide sequence ID" value="NZ_JBHLWO010000007.1"/>
</dbReference>
<keyword evidence="3" id="KW-0012">Acyltransferase</keyword>
<feature type="transmembrane region" description="Helical" evidence="1">
    <location>
        <begin position="340"/>
        <end position="360"/>
    </location>
</feature>
<feature type="transmembrane region" description="Helical" evidence="1">
    <location>
        <begin position="301"/>
        <end position="320"/>
    </location>
</feature>
<feature type="transmembrane region" description="Helical" evidence="1">
    <location>
        <begin position="267"/>
        <end position="289"/>
    </location>
</feature>
<keyword evidence="1" id="KW-1133">Transmembrane helix</keyword>
<sequence length="398" mass="45953">MLVTTSLSPTPERSYWIDYLRSTLTLLVVAHHSAIAYATFGWFSRERYIESTSPIVDLHNNIGLDIFINFNDIFFMSLMFLIGGLFLPGSLKRKSRGKFISDRTLRLFLPFISFGTLLMLIAYFPSCYLATGDTDPAKYIKDFFTHQGWPAGPTWFIWMLFAFNIIFLFVFPWFKRCRFLSGEYLERMGGKPFLVFLILLGISWLLYVPIAYSVGAGTWKGLGPFDFQYCRPLLYLGYFLMGVALGSGNFERTILAKDSILVKRWRLWTIACVVSFVVLTLVSPCLTSLVRNGSIRELPAWMIYFTLYLCSCTASILAFVTVFRRFATKHNSAMSFLSKYAFLVYLTHYVFVNWIQFLLLEIELNVWIKFILVFMGSVCCSVGASYLLKRVPLIARYW</sequence>
<feature type="transmembrane region" description="Helical" evidence="1">
    <location>
        <begin position="23"/>
        <end position="43"/>
    </location>
</feature>
<dbReference type="GO" id="GO:0016746">
    <property type="term" value="F:acyltransferase activity"/>
    <property type="evidence" value="ECO:0007669"/>
    <property type="project" value="UniProtKB-KW"/>
</dbReference>
<evidence type="ECO:0000313" key="3">
    <source>
        <dbReference type="EMBL" id="MFC0321693.1"/>
    </source>
</evidence>
<dbReference type="EMBL" id="JBHLWO010000007">
    <property type="protein sequence ID" value="MFC0321693.1"/>
    <property type="molecule type" value="Genomic_DNA"/>
</dbReference>
<feature type="transmembrane region" description="Helical" evidence="1">
    <location>
        <begin position="107"/>
        <end position="124"/>
    </location>
</feature>
<gene>
    <name evidence="3" type="ORF">ACFFI0_25500</name>
</gene>
<feature type="transmembrane region" description="Helical" evidence="1">
    <location>
        <begin position="155"/>
        <end position="174"/>
    </location>
</feature>
<dbReference type="InterPro" id="IPR050623">
    <property type="entry name" value="Glucan_succinyl_AcylTrfase"/>
</dbReference>